<proteinExistence type="predicted"/>
<accession>A0ABP8I2G1</accession>
<sequence>MGNYKDESRKDWQPNPAGRQVTNDEIMLGCLQRLADAAERQATVAEQHLKLATATNTRTHQLEALVKENDRKITSLKGSISKLRKELKGE</sequence>
<protein>
    <submittedName>
        <fullName evidence="2">Uncharacterized protein</fullName>
    </submittedName>
</protein>
<reference evidence="3" key="1">
    <citation type="journal article" date="2019" name="Int. J. Syst. Evol. Microbiol.">
        <title>The Global Catalogue of Microorganisms (GCM) 10K type strain sequencing project: providing services to taxonomists for standard genome sequencing and annotation.</title>
        <authorList>
            <consortium name="The Broad Institute Genomics Platform"/>
            <consortium name="The Broad Institute Genome Sequencing Center for Infectious Disease"/>
            <person name="Wu L."/>
            <person name="Ma J."/>
        </authorList>
    </citation>
    <scope>NUCLEOTIDE SEQUENCE [LARGE SCALE GENOMIC DNA]</scope>
    <source>
        <strain evidence="3">JCM 17923</strain>
    </source>
</reference>
<feature type="compositionally biased region" description="Basic and acidic residues" evidence="1">
    <location>
        <begin position="1"/>
        <end position="12"/>
    </location>
</feature>
<dbReference type="RefSeq" id="WP_345233896.1">
    <property type="nucleotide sequence ID" value="NZ_BAABGZ010000010.1"/>
</dbReference>
<dbReference type="EMBL" id="BAABGZ010000010">
    <property type="protein sequence ID" value="GAA4349967.1"/>
    <property type="molecule type" value="Genomic_DNA"/>
</dbReference>
<name>A0ABP8I2G1_9BACT</name>
<comment type="caution">
    <text evidence="2">The sequence shown here is derived from an EMBL/GenBank/DDBJ whole genome shotgun (WGS) entry which is preliminary data.</text>
</comment>
<organism evidence="2 3">
    <name type="scientific">Hymenobacter saemangeumensis</name>
    <dbReference type="NCBI Taxonomy" id="1084522"/>
    <lineage>
        <taxon>Bacteria</taxon>
        <taxon>Pseudomonadati</taxon>
        <taxon>Bacteroidota</taxon>
        <taxon>Cytophagia</taxon>
        <taxon>Cytophagales</taxon>
        <taxon>Hymenobacteraceae</taxon>
        <taxon>Hymenobacter</taxon>
    </lineage>
</organism>
<dbReference type="Proteomes" id="UP001501153">
    <property type="component" value="Unassembled WGS sequence"/>
</dbReference>
<evidence type="ECO:0000313" key="3">
    <source>
        <dbReference type="Proteomes" id="UP001501153"/>
    </source>
</evidence>
<feature type="region of interest" description="Disordered" evidence="1">
    <location>
        <begin position="1"/>
        <end position="20"/>
    </location>
</feature>
<gene>
    <name evidence="2" type="ORF">GCM10023185_07150</name>
</gene>
<evidence type="ECO:0000256" key="1">
    <source>
        <dbReference type="SAM" id="MobiDB-lite"/>
    </source>
</evidence>
<evidence type="ECO:0000313" key="2">
    <source>
        <dbReference type="EMBL" id="GAA4349967.1"/>
    </source>
</evidence>
<keyword evidence="3" id="KW-1185">Reference proteome</keyword>